<sequence length="602" mass="67544">MVAGKKKGKKKGKFSKGSEVEVGWDIDGYRGAWFMGKVVRQVRQNKKRRHYMVKFKSLLNKEATKPLQEATSSKYIRPLPPPQDPNQAFEVSDAVDAYHNDGWWRGIIHKVSVLEENGQSSSSPNFTVFFQSPTPELRKFSAKDLRHSFDWVDGKWVPVPKQMPNLSVEDELRLQVKDGEPNADALSVCEMNLEDQLSEGVEPCMAIVVRPEGELLSNVGDGGYGHEANCSAMDVLELPMTLCLESTGEGESVVRASLSGQLTEEGEIYTGIVVDSVAHADEQQNAGRESVCGVDRDLPSKADEPPMMASMEPMVEVQSTPGGNTTEINFHDLAELATEVILSPAAQEQNTPGVKATGMDFRDRATTVAELTPVVRRSPAEDTDPLEESQWHLVKSPHLLKLWNHVESLEAFQLIPHTPHFKPLVNSAEEWREAEAIAKMVTFNHLVLRARDLKVDDDRSSFEKCLDALSEVAPFGFNVERVEVRVKEMLKAKISREELQDEVRNVGAKMEQTKMEKIKLEESVGRIMAEKSKVGEEVEYLTRKLTSLRKKIRDFSGKAREEGLKMEMRDNEIITLQGKVSSIETRILGLEREYERLAALPF</sequence>
<dbReference type="CDD" id="cd20405">
    <property type="entry name" value="Tudor_Agenet_AtDUF_rpt1_3"/>
    <property type="match status" value="1"/>
</dbReference>
<feature type="domain" description="Agenet" evidence="3">
    <location>
        <begin position="87"/>
        <end position="153"/>
    </location>
</feature>
<dbReference type="Proteomes" id="UP001141552">
    <property type="component" value="Unassembled WGS sequence"/>
</dbReference>
<dbReference type="InterPro" id="IPR014002">
    <property type="entry name" value="Agenet_dom_plant"/>
</dbReference>
<reference evidence="4" key="1">
    <citation type="submission" date="2022-02" db="EMBL/GenBank/DDBJ databases">
        <authorList>
            <person name="Henning P.M."/>
            <person name="McCubbin A.G."/>
            <person name="Shore J.S."/>
        </authorList>
    </citation>
    <scope>NUCLEOTIDE SEQUENCE</scope>
    <source>
        <strain evidence="4">F60SS</strain>
        <tissue evidence="4">Leaves</tissue>
    </source>
</reference>
<comment type="caution">
    <text evidence="4">The sequence shown here is derived from an EMBL/GenBank/DDBJ whole genome shotgun (WGS) entry which is preliminary data.</text>
</comment>
<evidence type="ECO:0000313" key="5">
    <source>
        <dbReference type="Proteomes" id="UP001141552"/>
    </source>
</evidence>
<dbReference type="AlphaFoldDB" id="A0A9Q0JKU0"/>
<dbReference type="InterPro" id="IPR008395">
    <property type="entry name" value="Agenet-like_dom"/>
</dbReference>
<keyword evidence="1" id="KW-0813">Transport</keyword>
<feature type="domain" description="Agenet" evidence="3">
    <location>
        <begin position="12"/>
        <end position="84"/>
    </location>
</feature>
<keyword evidence="5" id="KW-1185">Reference proteome</keyword>
<protein>
    <recommendedName>
        <fullName evidence="3">Agenet domain-containing protein</fullName>
    </recommendedName>
</protein>
<evidence type="ECO:0000259" key="3">
    <source>
        <dbReference type="SMART" id="SM00743"/>
    </source>
</evidence>
<gene>
    <name evidence="4" type="ORF">Tsubulata_045986</name>
</gene>
<evidence type="ECO:0000256" key="1">
    <source>
        <dbReference type="ARBA" id="ARBA00022448"/>
    </source>
</evidence>
<evidence type="ECO:0000256" key="2">
    <source>
        <dbReference type="ARBA" id="ARBA00022604"/>
    </source>
</evidence>
<dbReference type="PANTHER" id="PTHR31917">
    <property type="entry name" value="AGENET DOMAIN-CONTAINING PROTEIN-RELATED"/>
    <property type="match status" value="1"/>
</dbReference>
<dbReference type="Pfam" id="PF05266">
    <property type="entry name" value="DUF724"/>
    <property type="match status" value="1"/>
</dbReference>
<accession>A0A9Q0JKU0</accession>
<evidence type="ECO:0000313" key="4">
    <source>
        <dbReference type="EMBL" id="KAJ4846346.1"/>
    </source>
</evidence>
<organism evidence="4 5">
    <name type="scientific">Turnera subulata</name>
    <dbReference type="NCBI Taxonomy" id="218843"/>
    <lineage>
        <taxon>Eukaryota</taxon>
        <taxon>Viridiplantae</taxon>
        <taxon>Streptophyta</taxon>
        <taxon>Embryophyta</taxon>
        <taxon>Tracheophyta</taxon>
        <taxon>Spermatophyta</taxon>
        <taxon>Magnoliopsida</taxon>
        <taxon>eudicotyledons</taxon>
        <taxon>Gunneridae</taxon>
        <taxon>Pentapetalae</taxon>
        <taxon>rosids</taxon>
        <taxon>fabids</taxon>
        <taxon>Malpighiales</taxon>
        <taxon>Passifloraceae</taxon>
        <taxon>Turnera</taxon>
    </lineage>
</organism>
<dbReference type="SMART" id="SM00743">
    <property type="entry name" value="Agenet"/>
    <property type="match status" value="2"/>
</dbReference>
<dbReference type="EMBL" id="JAKUCV010001445">
    <property type="protein sequence ID" value="KAJ4846346.1"/>
    <property type="molecule type" value="Genomic_DNA"/>
</dbReference>
<reference evidence="4" key="2">
    <citation type="journal article" date="2023" name="Plants (Basel)">
        <title>Annotation of the Turnera subulata (Passifloraceae) Draft Genome Reveals the S-Locus Evolved after the Divergence of Turneroideae from Passifloroideae in a Stepwise Manner.</title>
        <authorList>
            <person name="Henning P.M."/>
            <person name="Roalson E.H."/>
            <person name="Mir W."/>
            <person name="McCubbin A.G."/>
            <person name="Shore J.S."/>
        </authorList>
    </citation>
    <scope>NUCLEOTIDE SEQUENCE</scope>
    <source>
        <strain evidence="4">F60SS</strain>
    </source>
</reference>
<name>A0A9Q0JKU0_9ROSI</name>
<dbReference type="InterPro" id="IPR007930">
    <property type="entry name" value="DUF724"/>
</dbReference>
<proteinExistence type="predicted"/>
<dbReference type="OrthoDB" id="687110at2759"/>
<keyword evidence="2" id="KW-0341">Growth regulation</keyword>
<dbReference type="Pfam" id="PF05641">
    <property type="entry name" value="Agenet"/>
    <property type="match status" value="1"/>
</dbReference>
<dbReference type="PANTHER" id="PTHR31917:SF142">
    <property type="entry name" value="AGENET DOMAIN-CONTAINING PROTEIN"/>
    <property type="match status" value="1"/>
</dbReference>